<comment type="caution">
    <text evidence="2">The sequence shown here is derived from an EMBL/GenBank/DDBJ whole genome shotgun (WGS) entry which is preliminary data.</text>
</comment>
<feature type="compositionally biased region" description="Pro residues" evidence="1">
    <location>
        <begin position="149"/>
        <end position="163"/>
    </location>
</feature>
<feature type="compositionally biased region" description="Low complexity" evidence="1">
    <location>
        <begin position="113"/>
        <end position="139"/>
    </location>
</feature>
<evidence type="ECO:0000313" key="3">
    <source>
        <dbReference type="Proteomes" id="UP000606490"/>
    </source>
</evidence>
<feature type="compositionally biased region" description="Low complexity" evidence="1">
    <location>
        <begin position="81"/>
        <end position="91"/>
    </location>
</feature>
<dbReference type="PRINTS" id="PR01217">
    <property type="entry name" value="PRICHEXTENSN"/>
</dbReference>
<protein>
    <submittedName>
        <fullName evidence="2">Uncharacterized protein</fullName>
    </submittedName>
</protein>
<name>A0ABS1V2X4_9PROT</name>
<evidence type="ECO:0000313" key="2">
    <source>
        <dbReference type="EMBL" id="MBL6456047.1"/>
    </source>
</evidence>
<dbReference type="RefSeq" id="WP_202825787.1">
    <property type="nucleotide sequence ID" value="NZ_JAEUXJ010000004.1"/>
</dbReference>
<feature type="region of interest" description="Disordered" evidence="1">
    <location>
        <begin position="65"/>
        <end position="184"/>
    </location>
</feature>
<feature type="compositionally biased region" description="Pro residues" evidence="1">
    <location>
        <begin position="66"/>
        <end position="80"/>
    </location>
</feature>
<proteinExistence type="predicted"/>
<dbReference type="EMBL" id="JAEUXJ010000004">
    <property type="protein sequence ID" value="MBL6456047.1"/>
    <property type="molecule type" value="Genomic_DNA"/>
</dbReference>
<dbReference type="Proteomes" id="UP000606490">
    <property type="component" value="Unassembled WGS sequence"/>
</dbReference>
<accession>A0ABS1V2X4</accession>
<gene>
    <name evidence="2" type="ORF">JMJ55_11985</name>
</gene>
<reference evidence="2 3" key="1">
    <citation type="submission" date="2021-01" db="EMBL/GenBank/DDBJ databases">
        <title>Belnapia mucosa sp. nov. and Belnapia arida sp. nov., isolated from the Tabernas Desert (Almeria, Spain).</title>
        <authorList>
            <person name="Molina-Menor E."/>
            <person name="Vidal-Verdu A."/>
            <person name="Calonge A."/>
            <person name="Satari L."/>
            <person name="Pereto Magraner J."/>
            <person name="Porcar Miralles M."/>
        </authorList>
    </citation>
    <scope>NUCLEOTIDE SEQUENCE [LARGE SCALE GENOMIC DNA]</scope>
    <source>
        <strain evidence="2 3">T6</strain>
    </source>
</reference>
<keyword evidence="3" id="KW-1185">Reference proteome</keyword>
<sequence length="204" mass="21588">MILNPDEVAAARAIGCAFFPATELQVQRLTMQQRIFTVDGKRYLVSRDGSYFETVGTLRALLAKYVPPPPPPDQAQPEPAPVETAPPAAELPEPPPAEAEPAAAVPEPPPAESEPVAAAPELPPAEAEPAAEPAPAADATPRRRRPRKTTPPPPEPAPLPAPSAPEASAARSDRLARLARRMAGGELPRWQVAGAARRGRVKLF</sequence>
<evidence type="ECO:0000256" key="1">
    <source>
        <dbReference type="SAM" id="MobiDB-lite"/>
    </source>
</evidence>
<organism evidence="2 3">
    <name type="scientific">Belnapia mucosa</name>
    <dbReference type="NCBI Taxonomy" id="2804532"/>
    <lineage>
        <taxon>Bacteria</taxon>
        <taxon>Pseudomonadati</taxon>
        <taxon>Pseudomonadota</taxon>
        <taxon>Alphaproteobacteria</taxon>
        <taxon>Acetobacterales</taxon>
        <taxon>Roseomonadaceae</taxon>
        <taxon>Belnapia</taxon>
    </lineage>
</organism>